<reference evidence="1" key="1">
    <citation type="submission" date="2021-12" db="EMBL/GenBank/DDBJ databases">
        <authorList>
            <person name="Cha I.-T."/>
            <person name="Lee K.-E."/>
            <person name="Park S.-J."/>
        </authorList>
    </citation>
    <scope>NUCLEOTIDE SEQUENCE</scope>
    <source>
        <strain evidence="1">YSM-43</strain>
    </source>
</reference>
<evidence type="ECO:0000313" key="1">
    <source>
        <dbReference type="EMBL" id="UOX33859.1"/>
    </source>
</evidence>
<keyword evidence="2" id="KW-1185">Reference proteome</keyword>
<protein>
    <recommendedName>
        <fullName evidence="3">Natural product</fullName>
    </recommendedName>
</protein>
<dbReference type="Proteomes" id="UP000830454">
    <property type="component" value="Chromosome"/>
</dbReference>
<evidence type="ECO:0000313" key="2">
    <source>
        <dbReference type="Proteomes" id="UP000830454"/>
    </source>
</evidence>
<organism evidence="1 2">
    <name type="scientific">Flavobacterium sediminilitoris</name>
    <dbReference type="NCBI Taxonomy" id="2024526"/>
    <lineage>
        <taxon>Bacteria</taxon>
        <taxon>Pseudomonadati</taxon>
        <taxon>Bacteroidota</taxon>
        <taxon>Flavobacteriia</taxon>
        <taxon>Flavobacteriales</taxon>
        <taxon>Flavobacteriaceae</taxon>
        <taxon>Flavobacterium</taxon>
    </lineage>
</organism>
<gene>
    <name evidence="1" type="ORF">LXD69_17720</name>
</gene>
<reference evidence="1" key="2">
    <citation type="submission" date="2022-04" db="EMBL/GenBank/DDBJ databases">
        <title>Complete Genome Sequence of Flavobacterium sediminilitoris YSM-43, Isolated from a Tidal Sediment.</title>
        <authorList>
            <person name="Lee P.A."/>
        </authorList>
    </citation>
    <scope>NUCLEOTIDE SEQUENCE</scope>
    <source>
        <strain evidence="1">YSM-43</strain>
    </source>
</reference>
<dbReference type="RefSeq" id="WP_045972021.1">
    <property type="nucleotide sequence ID" value="NZ_CP090145.1"/>
</dbReference>
<sequence length="71" mass="7811">MLNKILSLEGIQKLAKNEQKSIKGSGNIGDSNCRCFCYVGIKRVDHYCFSYCPNGTIPGLYPDSTGDCTFP</sequence>
<evidence type="ECO:0008006" key="3">
    <source>
        <dbReference type="Google" id="ProtNLM"/>
    </source>
</evidence>
<accession>A0ABY4HPZ1</accession>
<proteinExistence type="predicted"/>
<dbReference type="EMBL" id="CP090145">
    <property type="protein sequence ID" value="UOX33859.1"/>
    <property type="molecule type" value="Genomic_DNA"/>
</dbReference>
<name>A0ABY4HPZ1_9FLAO</name>